<dbReference type="Pfam" id="PF20431">
    <property type="entry name" value="E_motif"/>
    <property type="match status" value="1"/>
</dbReference>
<keyword evidence="3" id="KW-0472">Membrane</keyword>
<dbReference type="GO" id="GO:0003723">
    <property type="term" value="F:RNA binding"/>
    <property type="evidence" value="ECO:0007669"/>
    <property type="project" value="InterPro"/>
</dbReference>
<dbReference type="PANTHER" id="PTHR47926">
    <property type="entry name" value="PENTATRICOPEPTIDE REPEAT-CONTAINING PROTEIN"/>
    <property type="match status" value="1"/>
</dbReference>
<keyword evidence="3" id="KW-0812">Transmembrane</keyword>
<reference evidence="5" key="1">
    <citation type="journal article" date="2013" name="Science">
        <title>The Amborella genome and the evolution of flowering plants.</title>
        <authorList>
            <consortium name="Amborella Genome Project"/>
        </authorList>
    </citation>
    <scope>NUCLEOTIDE SEQUENCE [LARGE SCALE GENOMIC DNA]</scope>
</reference>
<feature type="transmembrane region" description="Helical" evidence="3">
    <location>
        <begin position="564"/>
        <end position="583"/>
    </location>
</feature>
<accession>W1PWQ0</accession>
<evidence type="ECO:0000256" key="1">
    <source>
        <dbReference type="ARBA" id="ARBA00022737"/>
    </source>
</evidence>
<gene>
    <name evidence="4" type="ORF">AMTR_s00022p00252600</name>
</gene>
<dbReference type="HOGENOM" id="CLU_002706_0_2_1"/>
<dbReference type="InterPro" id="IPR002885">
    <property type="entry name" value="PPR_rpt"/>
</dbReference>
<feature type="repeat" description="PPR" evidence="2">
    <location>
        <begin position="320"/>
        <end position="354"/>
    </location>
</feature>
<dbReference type="InterPro" id="IPR046848">
    <property type="entry name" value="E_motif"/>
</dbReference>
<evidence type="ECO:0000256" key="3">
    <source>
        <dbReference type="SAM" id="Phobius"/>
    </source>
</evidence>
<dbReference type="eggNOG" id="KOG4197">
    <property type="taxonomic scope" value="Eukaryota"/>
</dbReference>
<dbReference type="GO" id="GO:0016554">
    <property type="term" value="P:cytidine to uridine editing"/>
    <property type="evidence" value="ECO:0000318"/>
    <property type="project" value="GO_Central"/>
</dbReference>
<dbReference type="Pfam" id="PF13041">
    <property type="entry name" value="PPR_2"/>
    <property type="match status" value="1"/>
</dbReference>
<dbReference type="GO" id="GO:0099402">
    <property type="term" value="P:plant organ development"/>
    <property type="evidence" value="ECO:0007669"/>
    <property type="project" value="UniProtKB-ARBA"/>
</dbReference>
<dbReference type="FunFam" id="1.25.40.10:FF:000344">
    <property type="entry name" value="Pentatricopeptide repeat-containing protein"/>
    <property type="match status" value="1"/>
</dbReference>
<dbReference type="AlphaFoldDB" id="W1PWQ0"/>
<dbReference type="EMBL" id="KI392687">
    <property type="protein sequence ID" value="ERN11795.1"/>
    <property type="molecule type" value="Genomic_DNA"/>
</dbReference>
<dbReference type="OMA" id="DIFCACK"/>
<keyword evidence="5" id="KW-1185">Reference proteome</keyword>
<organism evidence="4 5">
    <name type="scientific">Amborella trichopoda</name>
    <dbReference type="NCBI Taxonomy" id="13333"/>
    <lineage>
        <taxon>Eukaryota</taxon>
        <taxon>Viridiplantae</taxon>
        <taxon>Streptophyta</taxon>
        <taxon>Embryophyta</taxon>
        <taxon>Tracheophyta</taxon>
        <taxon>Spermatophyta</taxon>
        <taxon>Magnoliopsida</taxon>
        <taxon>Amborellales</taxon>
        <taxon>Amborellaceae</taxon>
        <taxon>Amborella</taxon>
    </lineage>
</organism>
<keyword evidence="1" id="KW-0677">Repeat</keyword>
<evidence type="ECO:0000313" key="4">
    <source>
        <dbReference type="EMBL" id="ERN11795.1"/>
    </source>
</evidence>
<proteinExistence type="predicted"/>
<name>W1PWQ0_AMBTC</name>
<dbReference type="InterPro" id="IPR046849">
    <property type="entry name" value="E2_motif"/>
</dbReference>
<dbReference type="Gene3D" id="1.25.40.10">
    <property type="entry name" value="Tetratricopeptide repeat domain"/>
    <property type="match status" value="3"/>
</dbReference>
<dbReference type="InterPro" id="IPR046960">
    <property type="entry name" value="PPR_At4g14850-like_plant"/>
</dbReference>
<feature type="repeat" description="PPR" evidence="2">
    <location>
        <begin position="289"/>
        <end position="319"/>
    </location>
</feature>
<dbReference type="FunFam" id="1.25.40.10:FF:000158">
    <property type="entry name" value="pentatricopeptide repeat-containing protein At2g33680"/>
    <property type="match status" value="1"/>
</dbReference>
<dbReference type="NCBIfam" id="TIGR00756">
    <property type="entry name" value="PPR"/>
    <property type="match status" value="4"/>
</dbReference>
<dbReference type="PANTHER" id="PTHR47926:SF351">
    <property type="entry name" value="MITOCHONDRIAL RNAEDITING FACTOR 1"/>
    <property type="match status" value="1"/>
</dbReference>
<dbReference type="Pfam" id="PF01535">
    <property type="entry name" value="PPR"/>
    <property type="match status" value="5"/>
</dbReference>
<evidence type="ECO:0000313" key="5">
    <source>
        <dbReference type="Proteomes" id="UP000017836"/>
    </source>
</evidence>
<sequence length="593" mass="64573">MTLTQFISLEIPQAPPPISCNGAPKVQLQTHLSSLEIPRNRPGSSSNGVEQACRHLCDLLRSFIPTKNICKGFQIHAISIKIGFFSFPLFTNHLLNLYAKCSFINEATLLFKTAPVKTQATFSSIISALAQNQLHFEAIYHFKSMLLHGHRPTEFSLPCAITAAGSAQYELTARALHALSVKSGLDGVVYVGSALVDMYAKLGDIFCACKMFDEMPERNVVTWGGLISGLVYGGLCTEAVCAFKRALEEGVGVNESVLSSVMRGCGGVGCLGLGEAVHGVCVKVGVEGSSFVESAIIGMYARCGVVKEAERVFREMREKSLGAWNAVIAACSQHGLSARAFELFEEMQASGFQPNFITFLCILSVCSRSGLVDKAESYFSLMLHKHHIEPLSAHYTCMVDALGRAGRLLEAKGFIEKMPLEPCESVWGALLGASRMHGDIHMASFAAEHLFKTGSKRSGAYVLLVNTYADAGLLHEAAEARKAMRDRGVKKEAGLSWVELGQQVHSFVAADRSHARSDEIYTKLSEIQVAMERTRLMTSMEKAEDIETEIEGIQRGADFHSERLAVAFGLISSTIFSTILVHTKFLNMGHAAR</sequence>
<dbReference type="PROSITE" id="PS51375">
    <property type="entry name" value="PPR"/>
    <property type="match status" value="2"/>
</dbReference>
<dbReference type="InterPro" id="IPR011990">
    <property type="entry name" value="TPR-like_helical_dom_sf"/>
</dbReference>
<dbReference type="Proteomes" id="UP000017836">
    <property type="component" value="Unassembled WGS sequence"/>
</dbReference>
<protein>
    <recommendedName>
        <fullName evidence="6">DYW domain-containing protein</fullName>
    </recommendedName>
</protein>
<dbReference type="Pfam" id="PF20430">
    <property type="entry name" value="Eplus_motif"/>
    <property type="match status" value="1"/>
</dbReference>
<dbReference type="Gramene" id="ERN11795">
    <property type="protein sequence ID" value="ERN11795"/>
    <property type="gene ID" value="AMTR_s00022p00252600"/>
</dbReference>
<keyword evidence="3" id="KW-1133">Transmembrane helix</keyword>
<evidence type="ECO:0008006" key="6">
    <source>
        <dbReference type="Google" id="ProtNLM"/>
    </source>
</evidence>
<evidence type="ECO:0000256" key="2">
    <source>
        <dbReference type="PROSITE-ProRule" id="PRU00708"/>
    </source>
</evidence>